<dbReference type="InterPro" id="IPR002347">
    <property type="entry name" value="SDR_fam"/>
</dbReference>
<sequence length="237" mass="24477">MTRFGIVTGAASGIGRAVAQALRAEGAEVLGIDRADGPGLAAIDLSRADAGEAVLAAAGRDADFLVNAAAVFHSGDLDLTDSAAWDRLYAVNLRAPYLLARSLAPGLARRKGAIVNVSSVNAIRNARANLAYDSLKAALDHMTRGLALDLWEKGVRVNAVAPGGTATQGLNDWLTQASHLTDRPDAQAIAAQVQANVFAAPEDIANIVAFLLSPASRWINGAVITADNALHLRAGQG</sequence>
<gene>
    <name evidence="1" type="ORF">JO391_13565</name>
</gene>
<dbReference type="CDD" id="cd05233">
    <property type="entry name" value="SDR_c"/>
    <property type="match status" value="1"/>
</dbReference>
<dbReference type="Pfam" id="PF13561">
    <property type="entry name" value="adh_short_C2"/>
    <property type="match status" value="1"/>
</dbReference>
<evidence type="ECO:0000313" key="1">
    <source>
        <dbReference type="EMBL" id="QYZ68792.1"/>
    </source>
</evidence>
<dbReference type="PANTHER" id="PTHR43975">
    <property type="entry name" value="ZGC:101858"/>
    <property type="match status" value="1"/>
</dbReference>
<dbReference type="KEGG" id="nsm:JO391_13565"/>
<dbReference type="Proteomes" id="UP000826300">
    <property type="component" value="Chromosome"/>
</dbReference>
<accession>A0A8G0ZRQ9</accession>
<dbReference type="RefSeq" id="WP_220661012.1">
    <property type="nucleotide sequence ID" value="NZ_CP069370.1"/>
</dbReference>
<organism evidence="1 2">
    <name type="scientific">Neotabrizicola shimadae</name>
    <dbReference type="NCBI Taxonomy" id="2807096"/>
    <lineage>
        <taxon>Bacteria</taxon>
        <taxon>Pseudomonadati</taxon>
        <taxon>Pseudomonadota</taxon>
        <taxon>Alphaproteobacteria</taxon>
        <taxon>Rhodobacterales</taxon>
        <taxon>Paracoccaceae</taxon>
        <taxon>Neotabrizicola</taxon>
    </lineage>
</organism>
<protein>
    <submittedName>
        <fullName evidence="1">SDR family oxidoreductase</fullName>
    </submittedName>
</protein>
<dbReference type="InterPro" id="IPR036291">
    <property type="entry name" value="NAD(P)-bd_dom_sf"/>
</dbReference>
<dbReference type="AlphaFoldDB" id="A0A8G0ZRQ9"/>
<proteinExistence type="predicted"/>
<dbReference type="SUPFAM" id="SSF51735">
    <property type="entry name" value="NAD(P)-binding Rossmann-fold domains"/>
    <property type="match status" value="1"/>
</dbReference>
<reference evidence="1" key="1">
    <citation type="submission" date="2021-02" db="EMBL/GenBank/DDBJ databases">
        <title>Rhodobacter shimadae sp. nov., an aerobic anoxygenic phototrophic bacterium isolated from a hot spring.</title>
        <authorList>
            <person name="Muramatsu S."/>
            <person name="Haruta S."/>
            <person name="Hirose S."/>
            <person name="Hanada S."/>
        </authorList>
    </citation>
    <scope>NUCLEOTIDE SEQUENCE</scope>
    <source>
        <strain evidence="1">N10</strain>
    </source>
</reference>
<dbReference type="EMBL" id="CP069370">
    <property type="protein sequence ID" value="QYZ68792.1"/>
    <property type="molecule type" value="Genomic_DNA"/>
</dbReference>
<dbReference type="Gene3D" id="3.40.50.720">
    <property type="entry name" value="NAD(P)-binding Rossmann-like Domain"/>
    <property type="match status" value="1"/>
</dbReference>
<evidence type="ECO:0000313" key="2">
    <source>
        <dbReference type="Proteomes" id="UP000826300"/>
    </source>
</evidence>
<dbReference type="PRINTS" id="PR00080">
    <property type="entry name" value="SDRFAMILY"/>
</dbReference>
<dbReference type="PRINTS" id="PR00081">
    <property type="entry name" value="GDHRDH"/>
</dbReference>
<keyword evidence="2" id="KW-1185">Reference proteome</keyword>
<name>A0A8G0ZRQ9_9RHOB</name>
<dbReference type="PANTHER" id="PTHR43975:SF2">
    <property type="entry name" value="EG:BACR7A4.14 PROTEIN-RELATED"/>
    <property type="match status" value="1"/>
</dbReference>